<sequence>MQSNIVSAIHHLRIAKEHWQDLQREQPNTIGEKLGKRYEAKIDWIYTDFISCTVFTDAIREGCRKEWESDVFAVPAINDKISLLAPDKRELIESIIDAMLKGEEITLVDK</sequence>
<proteinExistence type="predicted"/>
<protein>
    <submittedName>
        <fullName evidence="1">Uncharacterized protein</fullName>
    </submittedName>
</protein>
<reference evidence="1" key="1">
    <citation type="submission" date="2020-04" db="EMBL/GenBank/DDBJ databases">
        <authorList>
            <person name="Chiriac C."/>
            <person name="Salcher M."/>
            <person name="Ghai R."/>
            <person name="Kavagutti S V."/>
        </authorList>
    </citation>
    <scope>NUCLEOTIDE SEQUENCE</scope>
</reference>
<gene>
    <name evidence="1" type="ORF">UFOVP129_64</name>
</gene>
<organism evidence="1">
    <name type="scientific">uncultured Caudovirales phage</name>
    <dbReference type="NCBI Taxonomy" id="2100421"/>
    <lineage>
        <taxon>Viruses</taxon>
        <taxon>Duplodnaviria</taxon>
        <taxon>Heunggongvirae</taxon>
        <taxon>Uroviricota</taxon>
        <taxon>Caudoviricetes</taxon>
        <taxon>Peduoviridae</taxon>
        <taxon>Maltschvirus</taxon>
        <taxon>Maltschvirus maltsch</taxon>
    </lineage>
</organism>
<name>A0A6J5L9D1_9CAUD</name>
<evidence type="ECO:0000313" key="1">
    <source>
        <dbReference type="EMBL" id="CAB4131268.1"/>
    </source>
</evidence>
<dbReference type="EMBL" id="LR796245">
    <property type="protein sequence ID" value="CAB4131268.1"/>
    <property type="molecule type" value="Genomic_DNA"/>
</dbReference>
<accession>A0A6J5L9D1</accession>